<dbReference type="PIRSF" id="PIRSF000495">
    <property type="entry name" value="Amidotransf_hisH"/>
    <property type="match status" value="1"/>
</dbReference>
<evidence type="ECO:0000256" key="4">
    <source>
        <dbReference type="ARBA" id="ARBA00022490"/>
    </source>
</evidence>
<evidence type="ECO:0000256" key="6">
    <source>
        <dbReference type="ARBA" id="ARBA00022801"/>
    </source>
</evidence>
<accession>A0A2S7DP32</accession>
<comment type="subcellular location">
    <subcellularLocation>
        <location evidence="1 12">Cytoplasm</location>
    </subcellularLocation>
</comment>
<keyword evidence="5 12" id="KW-0028">Amino-acid biosynthesis</keyword>
<evidence type="ECO:0000256" key="10">
    <source>
        <dbReference type="ARBA" id="ARBA00047838"/>
    </source>
</evidence>
<evidence type="ECO:0000313" key="18">
    <source>
        <dbReference type="Proteomes" id="UP001214201"/>
    </source>
</evidence>
<dbReference type="GO" id="GO:0016829">
    <property type="term" value="F:lyase activity"/>
    <property type="evidence" value="ECO:0007669"/>
    <property type="project" value="UniProtKB-KW"/>
</dbReference>
<evidence type="ECO:0000256" key="9">
    <source>
        <dbReference type="ARBA" id="ARBA00023239"/>
    </source>
</evidence>
<comment type="catalytic activity">
    <reaction evidence="10 12">
        <text>5-[(5-phospho-1-deoxy-D-ribulos-1-ylimino)methylamino]-1-(5-phospho-beta-D-ribosyl)imidazole-4-carboxamide + L-glutamine = D-erythro-1-(imidazol-4-yl)glycerol 3-phosphate + 5-amino-1-(5-phospho-beta-D-ribosyl)imidazole-4-carboxamide + L-glutamate + H(+)</text>
        <dbReference type="Rhea" id="RHEA:24793"/>
        <dbReference type="ChEBI" id="CHEBI:15378"/>
        <dbReference type="ChEBI" id="CHEBI:29985"/>
        <dbReference type="ChEBI" id="CHEBI:58278"/>
        <dbReference type="ChEBI" id="CHEBI:58359"/>
        <dbReference type="ChEBI" id="CHEBI:58475"/>
        <dbReference type="ChEBI" id="CHEBI:58525"/>
        <dbReference type="EC" id="4.3.2.10"/>
    </reaction>
</comment>
<protein>
    <recommendedName>
        <fullName evidence="12">Imidazole glycerol phosphate synthase subunit HisH</fullName>
        <ecNumber evidence="12">4.3.2.10</ecNumber>
    </recommendedName>
    <alternativeName>
        <fullName evidence="12">IGP synthase glutaminase subunit</fullName>
        <ecNumber evidence="12">3.5.1.2</ecNumber>
    </alternativeName>
    <alternativeName>
        <fullName evidence="12">IGP synthase subunit HisH</fullName>
    </alternativeName>
    <alternativeName>
        <fullName evidence="12">ImGP synthase subunit HisH</fullName>
        <shortName evidence="12">IGPS subunit HisH</shortName>
    </alternativeName>
</protein>
<comment type="function">
    <text evidence="12">IGPS catalyzes the conversion of PRFAR and glutamine to IGP, AICAR and glutamate. The HisH subunit catalyzes the hydrolysis of glutamine to glutamate and ammonia as part of the synthesis of IGP and AICAR. The resulting ammonia molecule is channeled to the active site of HisF.</text>
</comment>
<evidence type="ECO:0000313" key="15">
    <source>
        <dbReference type="EMBL" id="PPU75530.1"/>
    </source>
</evidence>
<dbReference type="Gene3D" id="3.40.50.880">
    <property type="match status" value="1"/>
</dbReference>
<dbReference type="OrthoDB" id="9807137at2"/>
<dbReference type="AlphaFoldDB" id="A0A2S7DP32"/>
<keyword evidence="7 12" id="KW-0315">Glutamine amidotransferase</keyword>
<evidence type="ECO:0000256" key="12">
    <source>
        <dbReference type="HAMAP-Rule" id="MF_00278"/>
    </source>
</evidence>
<evidence type="ECO:0000313" key="17">
    <source>
        <dbReference type="Proteomes" id="UP000239561"/>
    </source>
</evidence>
<keyword evidence="18" id="KW-1185">Reference proteome</keyword>
<feature type="active site" evidence="12 13">
    <location>
        <position position="179"/>
    </location>
</feature>
<evidence type="ECO:0000259" key="14">
    <source>
        <dbReference type="Pfam" id="PF00117"/>
    </source>
</evidence>
<dbReference type="EC" id="4.3.2.10" evidence="12"/>
<name>A0A2S7DP32_9XANT</name>
<dbReference type="InterPro" id="IPR029062">
    <property type="entry name" value="Class_I_gatase-like"/>
</dbReference>
<evidence type="ECO:0000256" key="1">
    <source>
        <dbReference type="ARBA" id="ARBA00004496"/>
    </source>
</evidence>
<dbReference type="EC" id="3.5.1.2" evidence="12"/>
<dbReference type="Proteomes" id="UP001214201">
    <property type="component" value="Chromosome"/>
</dbReference>
<comment type="subunit">
    <text evidence="3 12">Heterodimer of HisH and HisF.</text>
</comment>
<dbReference type="SUPFAM" id="SSF52317">
    <property type="entry name" value="Class I glutamine amidotransferase-like"/>
    <property type="match status" value="1"/>
</dbReference>
<dbReference type="FunFam" id="3.40.50.880:FF:000009">
    <property type="entry name" value="Imidazole glycerol phosphate synthase subunit HisH"/>
    <property type="match status" value="1"/>
</dbReference>
<dbReference type="EMBL" id="MDED01000026">
    <property type="protein sequence ID" value="PPU75530.1"/>
    <property type="molecule type" value="Genomic_DNA"/>
</dbReference>
<evidence type="ECO:0000313" key="16">
    <source>
        <dbReference type="EMBL" id="WDM73110.1"/>
    </source>
</evidence>
<reference evidence="15 17" key="1">
    <citation type="submission" date="2016-08" db="EMBL/GenBank/DDBJ databases">
        <authorList>
            <person name="Seilhamer J.J."/>
        </authorList>
    </citation>
    <scope>NUCLEOTIDE SEQUENCE [LARGE SCALE GENOMIC DNA]</scope>
    <source>
        <strain evidence="15 17">CFBP2542</strain>
    </source>
</reference>
<feature type="active site" evidence="12 13">
    <location>
        <position position="181"/>
    </location>
</feature>
<dbReference type="UniPathway" id="UPA00031">
    <property type="reaction ID" value="UER00010"/>
</dbReference>
<dbReference type="GO" id="GO:0000107">
    <property type="term" value="F:imidazoleglycerol-phosphate synthase activity"/>
    <property type="evidence" value="ECO:0007669"/>
    <property type="project" value="UniProtKB-UniRule"/>
</dbReference>
<evidence type="ECO:0000256" key="2">
    <source>
        <dbReference type="ARBA" id="ARBA00005091"/>
    </source>
</evidence>
<dbReference type="InterPro" id="IPR010139">
    <property type="entry name" value="Imidazole-glycPsynth_HisH"/>
</dbReference>
<proteinExistence type="inferred from homology"/>
<reference evidence="16 18" key="2">
    <citation type="submission" date="2021-08" db="EMBL/GenBank/DDBJ databases">
        <title>Genome sequences of Xanthomonas cucurbitae isolates from 5 Midwestern US states.</title>
        <authorList>
            <person name="Hind S.R."/>
        </authorList>
    </citation>
    <scope>NUCLEOTIDE SEQUENCE [LARGE SCALE GENOMIC DNA]</scope>
    <source>
        <strain evidence="16 18">OH_261</strain>
    </source>
</reference>
<sequence>MTAVALIDAGGANLGSVRYALERLGVDARVVRDAAGLQGAQRVILPGVGAAPEAMSRLRAQGLVEPLQQLQVPLIGICLGMQLLFEHSEEGDVDCLGLLPGIVRHMTPALGIRVPHMGWNQLLPLRASALLAGLPERASAYFVHGYAAPVTADTVAACDHGGLFTAVVHQGLRCGAQFHPERSADTGARILRNFLEMSFP</sequence>
<dbReference type="EMBL" id="CP082214">
    <property type="protein sequence ID" value="WDM73110.1"/>
    <property type="molecule type" value="Genomic_DNA"/>
</dbReference>
<dbReference type="InterPro" id="IPR017926">
    <property type="entry name" value="GATASE"/>
</dbReference>
<comment type="pathway">
    <text evidence="2 12">Amino-acid biosynthesis; L-histidine biosynthesis; L-histidine from 5-phospho-alpha-D-ribose 1-diphosphate: step 5/9.</text>
</comment>
<dbReference type="HAMAP" id="MF_00278">
    <property type="entry name" value="HisH"/>
    <property type="match status" value="1"/>
</dbReference>
<dbReference type="GO" id="GO:0004359">
    <property type="term" value="F:glutaminase activity"/>
    <property type="evidence" value="ECO:0007669"/>
    <property type="project" value="UniProtKB-EC"/>
</dbReference>
<dbReference type="PANTHER" id="PTHR42701:SF1">
    <property type="entry name" value="IMIDAZOLE GLYCEROL PHOSPHATE SYNTHASE SUBUNIT HISH"/>
    <property type="match status" value="1"/>
</dbReference>
<dbReference type="GO" id="GO:0005737">
    <property type="term" value="C:cytoplasm"/>
    <property type="evidence" value="ECO:0007669"/>
    <property type="project" value="UniProtKB-SubCell"/>
</dbReference>
<dbReference type="Pfam" id="PF00117">
    <property type="entry name" value="GATase"/>
    <property type="match status" value="1"/>
</dbReference>
<dbReference type="PROSITE" id="PS51273">
    <property type="entry name" value="GATASE_TYPE_1"/>
    <property type="match status" value="1"/>
</dbReference>
<keyword evidence="4 12" id="KW-0963">Cytoplasm</keyword>
<evidence type="ECO:0000256" key="3">
    <source>
        <dbReference type="ARBA" id="ARBA00011152"/>
    </source>
</evidence>
<feature type="domain" description="Glutamine amidotransferase" evidence="14">
    <location>
        <begin position="6"/>
        <end position="195"/>
    </location>
</feature>
<keyword evidence="8 12" id="KW-0368">Histidine biosynthesis</keyword>
<dbReference type="NCBIfam" id="TIGR01855">
    <property type="entry name" value="IMP_synth_hisH"/>
    <property type="match status" value="1"/>
</dbReference>
<gene>
    <name evidence="12 15" type="primary">hisH</name>
    <name evidence="16" type="ORF">K6978_08395</name>
    <name evidence="15" type="ORF">XcuCFBP2542_14040</name>
</gene>
<evidence type="ECO:0000256" key="7">
    <source>
        <dbReference type="ARBA" id="ARBA00022962"/>
    </source>
</evidence>
<evidence type="ECO:0000256" key="11">
    <source>
        <dbReference type="ARBA" id="ARBA00049534"/>
    </source>
</evidence>
<dbReference type="GO" id="GO:0000105">
    <property type="term" value="P:L-histidine biosynthetic process"/>
    <property type="evidence" value="ECO:0007669"/>
    <property type="project" value="UniProtKB-UniRule"/>
</dbReference>
<dbReference type="RefSeq" id="WP_104604159.1">
    <property type="nucleotide sequence ID" value="NZ_CP033326.1"/>
</dbReference>
<organism evidence="15 17">
    <name type="scientific">Xanthomonas cucurbitae</name>
    <dbReference type="NCBI Taxonomy" id="56453"/>
    <lineage>
        <taxon>Bacteria</taxon>
        <taxon>Pseudomonadati</taxon>
        <taxon>Pseudomonadota</taxon>
        <taxon>Gammaproteobacteria</taxon>
        <taxon>Lysobacterales</taxon>
        <taxon>Lysobacteraceae</taxon>
        <taxon>Xanthomonas</taxon>
    </lineage>
</organism>
<dbReference type="Proteomes" id="UP000239561">
    <property type="component" value="Unassembled WGS sequence"/>
</dbReference>
<dbReference type="PANTHER" id="PTHR42701">
    <property type="entry name" value="IMIDAZOLE GLYCEROL PHOSPHATE SYNTHASE SUBUNIT HISH"/>
    <property type="match status" value="1"/>
</dbReference>
<evidence type="ECO:0000256" key="8">
    <source>
        <dbReference type="ARBA" id="ARBA00023102"/>
    </source>
</evidence>
<feature type="active site" description="Nucleophile" evidence="12 13">
    <location>
        <position position="78"/>
    </location>
</feature>
<evidence type="ECO:0000256" key="13">
    <source>
        <dbReference type="PIRSR" id="PIRSR000495-1"/>
    </source>
</evidence>
<keyword evidence="6 12" id="KW-0378">Hydrolase</keyword>
<keyword evidence="9 12" id="KW-0456">Lyase</keyword>
<evidence type="ECO:0000256" key="5">
    <source>
        <dbReference type="ARBA" id="ARBA00022605"/>
    </source>
</evidence>
<comment type="catalytic activity">
    <reaction evidence="11 12">
        <text>L-glutamine + H2O = L-glutamate + NH4(+)</text>
        <dbReference type="Rhea" id="RHEA:15889"/>
        <dbReference type="ChEBI" id="CHEBI:15377"/>
        <dbReference type="ChEBI" id="CHEBI:28938"/>
        <dbReference type="ChEBI" id="CHEBI:29985"/>
        <dbReference type="ChEBI" id="CHEBI:58359"/>
        <dbReference type="EC" id="3.5.1.2"/>
    </reaction>
</comment>
<dbReference type="CDD" id="cd01748">
    <property type="entry name" value="GATase1_IGP_Synthase"/>
    <property type="match status" value="1"/>
</dbReference>